<keyword evidence="6" id="KW-1133">Transmembrane helix</keyword>
<proteinExistence type="inferred from homology"/>
<dbReference type="PIRSF" id="PIRSF005690">
    <property type="entry name" value="GerBA"/>
    <property type="match status" value="1"/>
</dbReference>
<dbReference type="PANTHER" id="PTHR22550">
    <property type="entry name" value="SPORE GERMINATION PROTEIN"/>
    <property type="match status" value="1"/>
</dbReference>
<feature type="compositionally biased region" description="Basic residues" evidence="5">
    <location>
        <begin position="1"/>
        <end position="21"/>
    </location>
</feature>
<dbReference type="RefSeq" id="WP_343839909.1">
    <property type="nucleotide sequence ID" value="NZ_BAAADO010000003.1"/>
</dbReference>
<feature type="transmembrane region" description="Helical" evidence="6">
    <location>
        <begin position="416"/>
        <end position="438"/>
    </location>
</feature>
<keyword evidence="6" id="KW-0812">Transmembrane</keyword>
<evidence type="ECO:0000256" key="6">
    <source>
        <dbReference type="SAM" id="Phobius"/>
    </source>
</evidence>
<name>A0ABP3L2N8_9BACI</name>
<evidence type="ECO:0000313" key="8">
    <source>
        <dbReference type="Proteomes" id="UP001500880"/>
    </source>
</evidence>
<feature type="region of interest" description="Disordered" evidence="5">
    <location>
        <begin position="1"/>
        <end position="36"/>
    </location>
</feature>
<feature type="transmembrane region" description="Helical" evidence="6">
    <location>
        <begin position="324"/>
        <end position="346"/>
    </location>
</feature>
<feature type="transmembrane region" description="Helical" evidence="6">
    <location>
        <begin position="450"/>
        <end position="474"/>
    </location>
</feature>
<gene>
    <name evidence="7" type="primary">gerKA</name>
    <name evidence="7" type="ORF">GCM10008986_17960</name>
</gene>
<evidence type="ECO:0000256" key="3">
    <source>
        <dbReference type="ARBA" id="ARBA00023136"/>
    </source>
</evidence>
<protein>
    <submittedName>
        <fullName evidence="7">Spore germination protein GerKA</fullName>
    </submittedName>
</protein>
<comment type="similarity">
    <text evidence="2 4">Belongs to the GerABKA family.</text>
</comment>
<dbReference type="InterPro" id="IPR050768">
    <property type="entry name" value="UPF0353/GerABKA_families"/>
</dbReference>
<evidence type="ECO:0000313" key="7">
    <source>
        <dbReference type="EMBL" id="GAA0492130.1"/>
    </source>
</evidence>
<dbReference type="Pfam" id="PF03323">
    <property type="entry name" value="GerA"/>
    <property type="match status" value="1"/>
</dbReference>
<evidence type="ECO:0000256" key="4">
    <source>
        <dbReference type="PIRNR" id="PIRNR005690"/>
    </source>
</evidence>
<keyword evidence="8" id="KW-1185">Reference proteome</keyword>
<dbReference type="EMBL" id="BAAADO010000003">
    <property type="protein sequence ID" value="GAA0492130.1"/>
    <property type="molecule type" value="Genomic_DNA"/>
</dbReference>
<comment type="caution">
    <text evidence="7">The sequence shown here is derived from an EMBL/GenBank/DDBJ whole genome shotgun (WGS) entry which is preliminary data.</text>
</comment>
<reference evidence="8" key="1">
    <citation type="journal article" date="2019" name="Int. J. Syst. Evol. Microbiol.">
        <title>The Global Catalogue of Microorganisms (GCM) 10K type strain sequencing project: providing services to taxonomists for standard genome sequencing and annotation.</title>
        <authorList>
            <consortium name="The Broad Institute Genomics Platform"/>
            <consortium name="The Broad Institute Genome Sequencing Center for Infectious Disease"/>
            <person name="Wu L."/>
            <person name="Ma J."/>
        </authorList>
    </citation>
    <scope>NUCLEOTIDE SEQUENCE [LARGE SCALE GENOMIC DNA]</scope>
    <source>
        <strain evidence="8">JCM 12389</strain>
    </source>
</reference>
<evidence type="ECO:0000256" key="2">
    <source>
        <dbReference type="ARBA" id="ARBA00005278"/>
    </source>
</evidence>
<organism evidence="7 8">
    <name type="scientific">Salinibacillus aidingensis</name>
    <dbReference type="NCBI Taxonomy" id="237684"/>
    <lineage>
        <taxon>Bacteria</taxon>
        <taxon>Bacillati</taxon>
        <taxon>Bacillota</taxon>
        <taxon>Bacilli</taxon>
        <taxon>Bacillales</taxon>
        <taxon>Bacillaceae</taxon>
        <taxon>Salinibacillus</taxon>
    </lineage>
</organism>
<evidence type="ECO:0000256" key="1">
    <source>
        <dbReference type="ARBA" id="ARBA00004141"/>
    </source>
</evidence>
<sequence length="537" mass="59596">MKKKFRSLMGKSKSKSAKSKKAQQQTSSNHQQPLTGAVNNDVQYIQNGMGNSSDLVTRLFQIGTDYPVQAAVIYTDGLVDKNFVQNFIMETLMVDIRVSDQGQNPLEMKDILTQMKDRSLATSDIRELTDYQTVYEEILSGNTVLLLNGFMIGLAISSPGYESRSVEEPSSQPVVRGPKEGFTEVLWTNTSLIRRRIKDPNLWIESKKIGKKSNTDVAVCYINGVANDDIVQEVHRRLDKINIDGILESGYIEELIQDETFTPFPTLYNTERPDSICAGLLEGRIAILVDGTPFALLAPTVFIHYFQATEDYYQRSDIGSLMRLLRFLCFFLALLTPSAYIALTTFHQEMIPTPLLISLAAQREGVPFPAFVEAFMMEVTFEILREAGTRMPKAVGSAIQVVGALVIGQAAVEAGIVSSAMVIVVALTAISSFVTPAFNMTISIRIIRFGFMMVAAVFGLIGIILGLIILILHLSSLRSFGIPYLAPMGPFIASDQKDVLLRLPFWKMGERQKLINKKNVVRGNTSSPRPPNNKNDQ</sequence>
<dbReference type="Proteomes" id="UP001500880">
    <property type="component" value="Unassembled WGS sequence"/>
</dbReference>
<comment type="subcellular location">
    <subcellularLocation>
        <location evidence="4">Cell membrane</location>
    </subcellularLocation>
    <subcellularLocation>
        <location evidence="1">Membrane</location>
        <topology evidence="1">Multi-pass membrane protein</topology>
    </subcellularLocation>
</comment>
<keyword evidence="3 4" id="KW-0472">Membrane</keyword>
<accession>A0ABP3L2N8</accession>
<evidence type="ECO:0000256" key="5">
    <source>
        <dbReference type="SAM" id="MobiDB-lite"/>
    </source>
</evidence>
<dbReference type="InterPro" id="IPR004995">
    <property type="entry name" value="Spore_Ger"/>
</dbReference>
<dbReference type="PANTHER" id="PTHR22550:SF5">
    <property type="entry name" value="LEUCINE ZIPPER PROTEIN 4"/>
    <property type="match status" value="1"/>
</dbReference>